<dbReference type="InterPro" id="IPR032466">
    <property type="entry name" value="Metal_Hydrolase"/>
</dbReference>
<keyword evidence="2" id="KW-1185">Reference proteome</keyword>
<reference evidence="1" key="2">
    <citation type="submission" date="2023-06" db="EMBL/GenBank/DDBJ databases">
        <authorList>
            <person name="Ma L."/>
            <person name="Liu K.-W."/>
            <person name="Li Z."/>
            <person name="Hsiao Y.-Y."/>
            <person name="Qi Y."/>
            <person name="Fu T."/>
            <person name="Tang G."/>
            <person name="Zhang D."/>
            <person name="Sun W.-H."/>
            <person name="Liu D.-K."/>
            <person name="Li Y."/>
            <person name="Chen G.-Z."/>
            <person name="Liu X.-D."/>
            <person name="Liao X.-Y."/>
            <person name="Jiang Y.-T."/>
            <person name="Yu X."/>
            <person name="Hao Y."/>
            <person name="Huang J."/>
            <person name="Zhao X.-W."/>
            <person name="Ke S."/>
            <person name="Chen Y.-Y."/>
            <person name="Wu W.-L."/>
            <person name="Hsu J.-L."/>
            <person name="Lin Y.-F."/>
            <person name="Huang M.-D."/>
            <person name="Li C.-Y."/>
            <person name="Huang L."/>
            <person name="Wang Z.-W."/>
            <person name="Zhao X."/>
            <person name="Zhong W.-Y."/>
            <person name="Peng D.-H."/>
            <person name="Ahmad S."/>
            <person name="Lan S."/>
            <person name="Zhang J.-S."/>
            <person name="Tsai W.-C."/>
            <person name="Van De Peer Y."/>
            <person name="Liu Z.-J."/>
        </authorList>
    </citation>
    <scope>NUCLEOTIDE SEQUENCE</scope>
    <source>
        <strain evidence="1">SCP</strain>
        <tissue evidence="1">Leaves</tissue>
    </source>
</reference>
<dbReference type="GO" id="GO:0009507">
    <property type="term" value="C:chloroplast"/>
    <property type="evidence" value="ECO:0007669"/>
    <property type="project" value="TreeGrafter"/>
</dbReference>
<dbReference type="Gene3D" id="3.20.20.140">
    <property type="entry name" value="Metal-dependent hydrolases"/>
    <property type="match status" value="1"/>
</dbReference>
<evidence type="ECO:0000313" key="1">
    <source>
        <dbReference type="EMBL" id="KAK1279136.1"/>
    </source>
</evidence>
<dbReference type="PANTHER" id="PTHR43137">
    <property type="entry name" value="DIHYDROOROTASE"/>
    <property type="match status" value="1"/>
</dbReference>
<gene>
    <name evidence="1" type="ORF">QJS04_geneDACA003298</name>
</gene>
<sequence length="69" mass="7850">MPNLKPPITTTDAAVAYQASILKALPANSYFTPLMTLYLTDNVSPERFNPIFNRTGRIVGHLFIYFIRF</sequence>
<dbReference type="InterPro" id="IPR004721">
    <property type="entry name" value="DHOdimr"/>
</dbReference>
<protein>
    <submittedName>
        <fullName evidence="1">Uncharacterized protein</fullName>
    </submittedName>
</protein>
<dbReference type="PANTHER" id="PTHR43137:SF1">
    <property type="entry name" value="DIHYDROOROTASE"/>
    <property type="match status" value="1"/>
</dbReference>
<dbReference type="GO" id="GO:0004151">
    <property type="term" value="F:dihydroorotase activity"/>
    <property type="evidence" value="ECO:0007669"/>
    <property type="project" value="InterPro"/>
</dbReference>
<dbReference type="SUPFAM" id="SSF51556">
    <property type="entry name" value="Metallo-dependent hydrolases"/>
    <property type="match status" value="1"/>
</dbReference>
<evidence type="ECO:0000313" key="2">
    <source>
        <dbReference type="Proteomes" id="UP001179952"/>
    </source>
</evidence>
<dbReference type="EMBL" id="JAUJYN010000002">
    <property type="protein sequence ID" value="KAK1279136.1"/>
    <property type="molecule type" value="Genomic_DNA"/>
</dbReference>
<comment type="caution">
    <text evidence="1">The sequence shown here is derived from an EMBL/GenBank/DDBJ whole genome shotgun (WGS) entry which is preliminary data.</text>
</comment>
<name>A0AAV9BRU5_ACOGR</name>
<reference evidence="1" key="1">
    <citation type="journal article" date="2023" name="Nat. Commun.">
        <title>Diploid and tetraploid genomes of Acorus and the evolution of monocots.</title>
        <authorList>
            <person name="Ma L."/>
            <person name="Liu K.W."/>
            <person name="Li Z."/>
            <person name="Hsiao Y.Y."/>
            <person name="Qi Y."/>
            <person name="Fu T."/>
            <person name="Tang G.D."/>
            <person name="Zhang D."/>
            <person name="Sun W.H."/>
            <person name="Liu D.K."/>
            <person name="Li Y."/>
            <person name="Chen G.Z."/>
            <person name="Liu X.D."/>
            <person name="Liao X.Y."/>
            <person name="Jiang Y.T."/>
            <person name="Yu X."/>
            <person name="Hao Y."/>
            <person name="Huang J."/>
            <person name="Zhao X.W."/>
            <person name="Ke S."/>
            <person name="Chen Y.Y."/>
            <person name="Wu W.L."/>
            <person name="Hsu J.L."/>
            <person name="Lin Y.F."/>
            <person name="Huang M.D."/>
            <person name="Li C.Y."/>
            <person name="Huang L."/>
            <person name="Wang Z.W."/>
            <person name="Zhao X."/>
            <person name="Zhong W.Y."/>
            <person name="Peng D.H."/>
            <person name="Ahmad S."/>
            <person name="Lan S."/>
            <person name="Zhang J.S."/>
            <person name="Tsai W.C."/>
            <person name="Van de Peer Y."/>
            <person name="Liu Z.J."/>
        </authorList>
    </citation>
    <scope>NUCLEOTIDE SEQUENCE</scope>
    <source>
        <strain evidence="1">SCP</strain>
    </source>
</reference>
<proteinExistence type="predicted"/>
<accession>A0AAV9BRU5</accession>
<dbReference type="GO" id="GO:0006221">
    <property type="term" value="P:pyrimidine nucleotide biosynthetic process"/>
    <property type="evidence" value="ECO:0007669"/>
    <property type="project" value="TreeGrafter"/>
</dbReference>
<organism evidence="1 2">
    <name type="scientific">Acorus gramineus</name>
    <name type="common">Dwarf sweet flag</name>
    <dbReference type="NCBI Taxonomy" id="55184"/>
    <lineage>
        <taxon>Eukaryota</taxon>
        <taxon>Viridiplantae</taxon>
        <taxon>Streptophyta</taxon>
        <taxon>Embryophyta</taxon>
        <taxon>Tracheophyta</taxon>
        <taxon>Spermatophyta</taxon>
        <taxon>Magnoliopsida</taxon>
        <taxon>Liliopsida</taxon>
        <taxon>Acoraceae</taxon>
        <taxon>Acorus</taxon>
    </lineage>
</organism>
<dbReference type="AlphaFoldDB" id="A0AAV9BRU5"/>
<dbReference type="Proteomes" id="UP001179952">
    <property type="component" value="Unassembled WGS sequence"/>
</dbReference>
<dbReference type="GO" id="GO:0006207">
    <property type="term" value="P:'de novo' pyrimidine nucleobase biosynthetic process"/>
    <property type="evidence" value="ECO:0007669"/>
    <property type="project" value="TreeGrafter"/>
</dbReference>